<dbReference type="Proteomes" id="UP000235392">
    <property type="component" value="Unassembled WGS sequence"/>
</dbReference>
<organism evidence="3 4">
    <name type="scientific">Puccinia coronata f. sp. avenae</name>
    <dbReference type="NCBI Taxonomy" id="200324"/>
    <lineage>
        <taxon>Eukaryota</taxon>
        <taxon>Fungi</taxon>
        <taxon>Dikarya</taxon>
        <taxon>Basidiomycota</taxon>
        <taxon>Pucciniomycotina</taxon>
        <taxon>Pucciniomycetes</taxon>
        <taxon>Pucciniales</taxon>
        <taxon>Pucciniaceae</taxon>
        <taxon>Puccinia</taxon>
    </lineage>
</organism>
<dbReference type="PANTHER" id="PTHR34144:SF7">
    <property type="entry name" value="EXPORT PROTEIN (CAP59), PUTATIVE (AFU_ORTHOLOGUE AFUA_7G05020)-RELATED"/>
    <property type="match status" value="1"/>
</dbReference>
<dbReference type="InterPro" id="IPR021047">
    <property type="entry name" value="Mannosyltransferase_CMT1"/>
</dbReference>
<sequence length="573" mass="64925">MTPTSHTGNGKDTHPILQHRINLSTTHNNHNTTTAPSSSTLLKWRKPRLTRLVALRYLILTGSALFLYLRYLHRLIFIDYSAFPARTGRVIIHPGHNPGFSAPVYNITDDILRSTTTTTSSSSSPYHPLRDQNLMIDRAIAELDKRYQSVFIQPSTLNCRTSLETQELLRTRFLNPDGTPKRQHKVMIALNLHASQDVLPAITNAILNSMRYMGLENVFVSIYENGSWDHTSEGLAHLEQILTGLGVAHHIRTAKEETVWLGVDRITLLAEYRNLALSAMDQAEKRLGGVSELVFINDVYLCAQDILEVIWQRHFQKADASCGTDWKESESILGYGGWLWKPSTETETASSDDAPGKSVYLYDSWVARSLTGKTLRPRLDLLTHFRDAYGVIFNQEDSKLYQTRFQRALPVPVYSCWNGIIALDPTPFKYAQGLTFRAADRTAGECPSSECQLLAKDFWSLGFDRWIIVPKVAVTYAQNIYYAEALVRGSNRDHRPLSDRPQQATDDDQNWSDKIVWSSYSKPDTVVCWPDMYKFHIDFEWNHVLESPYNPKLLNASSATARAADPGSTHFAV</sequence>
<accession>A0A2N5UEE7</accession>
<evidence type="ECO:0000313" key="2">
    <source>
        <dbReference type="EMBL" id="PLW18475.1"/>
    </source>
</evidence>
<evidence type="ECO:0000313" key="3">
    <source>
        <dbReference type="EMBL" id="PLW36066.1"/>
    </source>
</evidence>
<dbReference type="EMBL" id="PGCI01000166">
    <property type="protein sequence ID" value="PLW36066.1"/>
    <property type="molecule type" value="Genomic_DNA"/>
</dbReference>
<dbReference type="PANTHER" id="PTHR34144">
    <property type="entry name" value="CHROMOSOME 8, WHOLE GENOME SHOTGUN SEQUENCE"/>
    <property type="match status" value="1"/>
</dbReference>
<keyword evidence="1" id="KW-0812">Transmembrane</keyword>
<feature type="transmembrane region" description="Helical" evidence="1">
    <location>
        <begin position="53"/>
        <end position="71"/>
    </location>
</feature>
<evidence type="ECO:0000256" key="1">
    <source>
        <dbReference type="SAM" id="Phobius"/>
    </source>
</evidence>
<proteinExistence type="predicted"/>
<keyword evidence="1" id="KW-1133">Transmembrane helix</keyword>
<dbReference type="Pfam" id="PF11735">
    <property type="entry name" value="CAP59_mtransfer"/>
    <property type="match status" value="1"/>
</dbReference>
<dbReference type="EMBL" id="PGCI01000732">
    <property type="protein sequence ID" value="PLW18475.1"/>
    <property type="molecule type" value="Genomic_DNA"/>
</dbReference>
<dbReference type="AlphaFoldDB" id="A0A2N5UEE7"/>
<reference evidence="3 4" key="1">
    <citation type="submission" date="2017-11" db="EMBL/GenBank/DDBJ databases">
        <title>De novo assembly and phasing of dikaryotic genomes from two isolates of Puccinia coronata f. sp. avenae, the causal agent of oat crown rust.</title>
        <authorList>
            <person name="Miller M.E."/>
            <person name="Zhang Y."/>
            <person name="Omidvar V."/>
            <person name="Sperschneider J."/>
            <person name="Schwessinger B."/>
            <person name="Raley C."/>
            <person name="Palmer J.M."/>
            <person name="Garnica D."/>
            <person name="Upadhyaya N."/>
            <person name="Rathjen J."/>
            <person name="Taylor J.M."/>
            <person name="Park R.F."/>
            <person name="Dodds P.N."/>
            <person name="Hirsch C.D."/>
            <person name="Kianian S.F."/>
            <person name="Figueroa M."/>
        </authorList>
    </citation>
    <scope>NUCLEOTIDE SEQUENCE [LARGE SCALE GENOMIC DNA]</scope>
    <source>
        <strain evidence="3">12SD80</strain>
    </source>
</reference>
<evidence type="ECO:0000313" key="4">
    <source>
        <dbReference type="Proteomes" id="UP000235392"/>
    </source>
</evidence>
<protein>
    <recommendedName>
        <fullName evidence="5">Glycosyltransferase family 69 protein</fullName>
    </recommendedName>
</protein>
<gene>
    <name evidence="3" type="ORF">PCASD_16307</name>
    <name evidence="2" type="ORF">PCASD_19524</name>
</gene>
<evidence type="ECO:0008006" key="5">
    <source>
        <dbReference type="Google" id="ProtNLM"/>
    </source>
</evidence>
<keyword evidence="1" id="KW-0472">Membrane</keyword>
<comment type="caution">
    <text evidence="3">The sequence shown here is derived from an EMBL/GenBank/DDBJ whole genome shotgun (WGS) entry which is preliminary data.</text>
</comment>
<name>A0A2N5UEE7_9BASI</name>